<dbReference type="EMBL" id="FOXX01000007">
    <property type="protein sequence ID" value="SFQ71551.1"/>
    <property type="molecule type" value="Genomic_DNA"/>
</dbReference>
<proteinExistence type="predicted"/>
<dbReference type="Proteomes" id="UP000182762">
    <property type="component" value="Unassembled WGS sequence"/>
</dbReference>
<dbReference type="Pfam" id="PF12787">
    <property type="entry name" value="EcsC"/>
    <property type="match status" value="1"/>
</dbReference>
<dbReference type="GeneID" id="93711573"/>
<organism evidence="1 2">
    <name type="scientific">Priestia endophytica DSM 13796</name>
    <dbReference type="NCBI Taxonomy" id="1121089"/>
    <lineage>
        <taxon>Bacteria</taxon>
        <taxon>Bacillati</taxon>
        <taxon>Bacillota</taxon>
        <taxon>Bacilli</taxon>
        <taxon>Bacillales</taxon>
        <taxon>Bacillaceae</taxon>
        <taxon>Priestia</taxon>
    </lineage>
</organism>
<keyword evidence="2" id="KW-1185">Reference proteome</keyword>
<dbReference type="PANTHER" id="PTHR41260">
    <property type="entry name" value="PROTEIN ECSC"/>
    <property type="match status" value="1"/>
</dbReference>
<accession>A0A1I6AS64</accession>
<protein>
    <submittedName>
        <fullName evidence="1">EcsC protein family protein</fullName>
    </submittedName>
</protein>
<dbReference type="InterPro" id="IPR024787">
    <property type="entry name" value="EcsC"/>
</dbReference>
<reference evidence="1 2" key="1">
    <citation type="submission" date="2016-10" db="EMBL/GenBank/DDBJ databases">
        <authorList>
            <person name="Varghese N."/>
            <person name="Submissions S."/>
        </authorList>
    </citation>
    <scope>NUCLEOTIDE SEQUENCE [LARGE SCALE GENOMIC DNA]</scope>
    <source>
        <strain evidence="1 2">DSM 13796</strain>
    </source>
</reference>
<evidence type="ECO:0000313" key="1">
    <source>
        <dbReference type="EMBL" id="SFQ71551.1"/>
    </source>
</evidence>
<comment type="caution">
    <text evidence="1">The sequence shown here is derived from an EMBL/GenBank/DDBJ whole genome shotgun (WGS) entry which is preliminary data.</text>
</comment>
<sequence>MTYEQDVLYMAEMWKHELNKKPSMFERAAKRAQIGIANKIPERFHLVVTEAMKKMVSAVLTGSDYTTKLKEPLPASFQEREEKVKAAIKRYQKTASLEGAGTGAGGIFLGMADFPLFLSIKMKCLFQIALLYGLDLKKYEERIYLLHIFHLAFCRDDHKNSVLQNIKEWEENPEKEIDWRTFQQEYRDYLDLAKLLQLAPGVGAVVGAVVNYRLVEHLGETAMNVYRLRLLPSEREEKI</sequence>
<dbReference type="RefSeq" id="WP_061803246.1">
    <property type="nucleotide sequence ID" value="NZ_FOXX01000007.1"/>
</dbReference>
<dbReference type="PANTHER" id="PTHR41260:SF1">
    <property type="entry name" value="PROTEIN ECSC"/>
    <property type="match status" value="1"/>
</dbReference>
<name>A0A1I6AS64_9BACI</name>
<evidence type="ECO:0000313" key="2">
    <source>
        <dbReference type="Proteomes" id="UP000182762"/>
    </source>
</evidence>
<gene>
    <name evidence="1" type="ORF">SAMN02745910_02948</name>
</gene>